<proteinExistence type="predicted"/>
<dbReference type="EMBL" id="CAKXAJ010018304">
    <property type="protein sequence ID" value="CAH2217607.1"/>
    <property type="molecule type" value="Genomic_DNA"/>
</dbReference>
<dbReference type="PANTHER" id="PTHR15735">
    <property type="entry name" value="FCH AND DOUBLE SH3 DOMAINS PROTEIN"/>
    <property type="match status" value="1"/>
</dbReference>
<dbReference type="AlphaFoldDB" id="A0A8S4QWB0"/>
<protein>
    <submittedName>
        <fullName evidence="2">Jg26098 protein</fullName>
    </submittedName>
</protein>
<evidence type="ECO:0000313" key="3">
    <source>
        <dbReference type="Proteomes" id="UP000838756"/>
    </source>
</evidence>
<dbReference type="InterPro" id="IPR027267">
    <property type="entry name" value="AH/BAR_dom_sf"/>
</dbReference>
<dbReference type="Pfam" id="PF00611">
    <property type="entry name" value="FCH"/>
    <property type="match status" value="1"/>
</dbReference>
<feature type="domain" description="FCH" evidence="1">
    <location>
        <begin position="18"/>
        <end position="70"/>
    </location>
</feature>
<dbReference type="InterPro" id="IPR001060">
    <property type="entry name" value="FCH_dom"/>
</dbReference>
<comment type="caution">
    <text evidence="2">The sequence shown here is derived from an EMBL/GenBank/DDBJ whole genome shotgun (WGS) entry which is preliminary data.</text>
</comment>
<evidence type="ECO:0000259" key="1">
    <source>
        <dbReference type="Pfam" id="PF00611"/>
    </source>
</evidence>
<name>A0A8S4QWB0_9NEOP</name>
<keyword evidence="3" id="KW-1185">Reference proteome</keyword>
<organism evidence="2 3">
    <name type="scientific">Pararge aegeria aegeria</name>
    <dbReference type="NCBI Taxonomy" id="348720"/>
    <lineage>
        <taxon>Eukaryota</taxon>
        <taxon>Metazoa</taxon>
        <taxon>Ecdysozoa</taxon>
        <taxon>Arthropoda</taxon>
        <taxon>Hexapoda</taxon>
        <taxon>Insecta</taxon>
        <taxon>Pterygota</taxon>
        <taxon>Neoptera</taxon>
        <taxon>Endopterygota</taxon>
        <taxon>Lepidoptera</taxon>
        <taxon>Glossata</taxon>
        <taxon>Ditrysia</taxon>
        <taxon>Papilionoidea</taxon>
        <taxon>Nymphalidae</taxon>
        <taxon>Satyrinae</taxon>
        <taxon>Satyrini</taxon>
        <taxon>Parargina</taxon>
        <taxon>Pararge</taxon>
    </lineage>
</organism>
<dbReference type="Gene3D" id="1.20.1270.60">
    <property type="entry name" value="Arfaptin homology (AH) domain/BAR domain"/>
    <property type="match status" value="1"/>
</dbReference>
<dbReference type="Proteomes" id="UP000838756">
    <property type="component" value="Unassembled WGS sequence"/>
</dbReference>
<evidence type="ECO:0000313" key="2">
    <source>
        <dbReference type="EMBL" id="CAH2217607.1"/>
    </source>
</evidence>
<accession>A0A8S4QWB0</accession>
<sequence length="72" mass="8605">MNLISNVLTKLFFCSQDQYDNLAAHTHKGIEFLDKYGNYVKDRCAIELEYAGKLRRLVKNYQPKRKEEDEYQ</sequence>
<dbReference type="PANTHER" id="PTHR15735:SF12">
    <property type="entry name" value="CDC42-INTERACTING PROTEIN 4, ISOFORM B"/>
    <property type="match status" value="1"/>
</dbReference>
<gene>
    <name evidence="2" type="primary">jg26098</name>
    <name evidence="2" type="ORF">PAEG_LOCUS5492</name>
</gene>
<reference evidence="2" key="1">
    <citation type="submission" date="2022-03" db="EMBL/GenBank/DDBJ databases">
        <authorList>
            <person name="Lindestad O."/>
        </authorList>
    </citation>
    <scope>NUCLEOTIDE SEQUENCE</scope>
</reference>
<dbReference type="OrthoDB" id="6917125at2759"/>
<dbReference type="SUPFAM" id="SSF103657">
    <property type="entry name" value="BAR/IMD domain-like"/>
    <property type="match status" value="1"/>
</dbReference>